<organism evidence="2">
    <name type="scientific">Amblyomma cajennense</name>
    <name type="common">Cayenne tick</name>
    <name type="synonym">Acarus cajennensis</name>
    <dbReference type="NCBI Taxonomy" id="34607"/>
    <lineage>
        <taxon>Eukaryota</taxon>
        <taxon>Metazoa</taxon>
        <taxon>Ecdysozoa</taxon>
        <taxon>Arthropoda</taxon>
        <taxon>Chelicerata</taxon>
        <taxon>Arachnida</taxon>
        <taxon>Acari</taxon>
        <taxon>Parasitiformes</taxon>
        <taxon>Ixodida</taxon>
        <taxon>Ixodoidea</taxon>
        <taxon>Ixodidae</taxon>
        <taxon>Amblyomminae</taxon>
        <taxon>Amblyomma</taxon>
    </lineage>
</organism>
<evidence type="ECO:0000313" key="2">
    <source>
        <dbReference type="EMBL" id="JAC23047.1"/>
    </source>
</evidence>
<keyword evidence="1" id="KW-1133">Transmembrane helix</keyword>
<reference evidence="2" key="1">
    <citation type="submission" date="2014-03" db="EMBL/GenBank/DDBJ databases">
        <title>The sialotranscriptome of Amblyomma triste, Amblyomma parvum and Amblyomma cajennense ticks, uncovered by 454-based RNA-seq.</title>
        <authorList>
            <person name="Garcia G.R."/>
            <person name="Gardinassi L.G."/>
            <person name="Ribeiro J.M."/>
            <person name="Anatriello E."/>
            <person name="Ferreira B.R."/>
            <person name="Moreira H.N."/>
            <person name="Mafra C."/>
            <person name="Olegario M.M."/>
            <person name="Szabo P.J."/>
            <person name="Miranda-Santos I.K."/>
            <person name="Maruyama S.R."/>
        </authorList>
    </citation>
    <scope>NUCLEOTIDE SEQUENCE</scope>
    <source>
        <strain evidence="2">Uberlandia</strain>
        <tissue evidence="2">Salivary glands</tissue>
    </source>
</reference>
<name>A0A023FMS4_AMBCJ</name>
<evidence type="ECO:0000256" key="1">
    <source>
        <dbReference type="SAM" id="Phobius"/>
    </source>
</evidence>
<accession>A0A023FMS4</accession>
<keyword evidence="1" id="KW-0812">Transmembrane</keyword>
<dbReference type="AlphaFoldDB" id="A0A023FMS4"/>
<feature type="transmembrane region" description="Helical" evidence="1">
    <location>
        <begin position="47"/>
        <end position="69"/>
    </location>
</feature>
<keyword evidence="1" id="KW-0472">Membrane</keyword>
<sequence length="122" mass="13318">MVKGDAIWCSLSVLGIALEVLVTEIRKWQPIRKLEGRYLASAHRMRVATAVLGAPHFLLTICACLFHLGDLEAILVICKKTVTGFPFPLLPVLAVLYCACHAAIDAEEWETSAAAKRKQASS</sequence>
<protein>
    <submittedName>
        <fullName evidence="2">Putative conserved plasma membrane protein</fullName>
    </submittedName>
</protein>
<dbReference type="EMBL" id="GBBK01001435">
    <property type="protein sequence ID" value="JAC23047.1"/>
    <property type="molecule type" value="mRNA"/>
</dbReference>
<proteinExistence type="evidence at transcript level"/>